<sequence>MKIDTNLVIHGAAGVSSVEPDYKEFILDAGLRRRMSRVIRMSVAAAIMTLKDAGIEKIDAIVTGTGWGCLADTEKFLISIIQNQERLLNPSAFIQSTSNTVGAQIALMRGDKHYNSTYVHGSSSFESALFDSSLLINEGKGCVLTGGFDELTPTKSHLLGRMGMWRHNKGGEGAAFFLLGSSPEGNIRGIIRSIEIFPMHYSETEIFESLISGRDLDALYMCGNEVIRGLLESEGCKTENYKEITGEYPTASAYALLIALERLSSGSCSKVILVNKYVKDPATLIEVTK</sequence>
<organism evidence="2">
    <name type="scientific">bioreactor metagenome</name>
    <dbReference type="NCBI Taxonomy" id="1076179"/>
    <lineage>
        <taxon>unclassified sequences</taxon>
        <taxon>metagenomes</taxon>
        <taxon>ecological metagenomes</taxon>
    </lineage>
</organism>
<gene>
    <name evidence="2" type="ORF">SDC9_25781</name>
</gene>
<evidence type="ECO:0000313" key="2">
    <source>
        <dbReference type="EMBL" id="MPL79894.1"/>
    </source>
</evidence>
<accession>A0A644ULQ6</accession>
<dbReference type="Gene3D" id="3.40.47.10">
    <property type="match status" value="1"/>
</dbReference>
<dbReference type="EMBL" id="VSSQ01000131">
    <property type="protein sequence ID" value="MPL79894.1"/>
    <property type="molecule type" value="Genomic_DNA"/>
</dbReference>
<dbReference type="AlphaFoldDB" id="A0A644ULQ6"/>
<dbReference type="Pfam" id="PF13723">
    <property type="entry name" value="Ketoacyl-synt_2"/>
    <property type="match status" value="1"/>
</dbReference>
<proteinExistence type="predicted"/>
<comment type="caution">
    <text evidence="2">The sequence shown here is derived from an EMBL/GenBank/DDBJ whole genome shotgun (WGS) entry which is preliminary data.</text>
</comment>
<dbReference type="InterPro" id="IPR016039">
    <property type="entry name" value="Thiolase-like"/>
</dbReference>
<evidence type="ECO:0000259" key="1">
    <source>
        <dbReference type="Pfam" id="PF13723"/>
    </source>
</evidence>
<name>A0A644ULQ6_9ZZZZ</name>
<dbReference type="GO" id="GO:0016746">
    <property type="term" value="F:acyltransferase activity"/>
    <property type="evidence" value="ECO:0007669"/>
    <property type="project" value="InterPro"/>
</dbReference>
<dbReference type="InterPro" id="IPR014030">
    <property type="entry name" value="Ketoacyl_synth_N"/>
</dbReference>
<dbReference type="SUPFAM" id="SSF53901">
    <property type="entry name" value="Thiolase-like"/>
    <property type="match status" value="1"/>
</dbReference>
<feature type="domain" description="Beta-ketoacyl synthase-like N-terminal" evidence="1">
    <location>
        <begin position="27"/>
        <end position="154"/>
    </location>
</feature>
<protein>
    <recommendedName>
        <fullName evidence="1">Beta-ketoacyl synthase-like N-terminal domain-containing protein</fullName>
    </recommendedName>
</protein>
<reference evidence="2" key="1">
    <citation type="submission" date="2019-08" db="EMBL/GenBank/DDBJ databases">
        <authorList>
            <person name="Kucharzyk K."/>
            <person name="Murdoch R.W."/>
            <person name="Higgins S."/>
            <person name="Loffler F."/>
        </authorList>
    </citation>
    <scope>NUCLEOTIDE SEQUENCE</scope>
</reference>